<comment type="caution">
    <text evidence="1">The sequence shown here is derived from an EMBL/GenBank/DDBJ whole genome shotgun (WGS) entry which is preliminary data.</text>
</comment>
<name>A0A1Q9E7J6_SYMMI</name>
<dbReference type="EMBL" id="LSRX01000237">
    <property type="protein sequence ID" value="OLQ03398.1"/>
    <property type="molecule type" value="Genomic_DNA"/>
</dbReference>
<proteinExistence type="predicted"/>
<sequence length="156" mass="17215">MWSNATERLCNLEEGKNAKAAAGDKGAVKASISYEGDAAACVDFWRSDYEKREGSFHVLHSWLMAFPRHLPDLLGLLAGLASGGGALFVAELLQAPLNSLQLPYRLLRHLTDFEAYVEELALRLMALELPETPQDSHSRRLRGISSLFGLDEVAFI</sequence>
<evidence type="ECO:0000313" key="2">
    <source>
        <dbReference type="Proteomes" id="UP000186817"/>
    </source>
</evidence>
<evidence type="ECO:0000313" key="1">
    <source>
        <dbReference type="EMBL" id="OLQ03398.1"/>
    </source>
</evidence>
<dbReference type="AlphaFoldDB" id="A0A1Q9E7J6"/>
<accession>A0A1Q9E7J6</accession>
<keyword evidence="2" id="KW-1185">Reference proteome</keyword>
<organism evidence="1 2">
    <name type="scientific">Symbiodinium microadriaticum</name>
    <name type="common">Dinoflagellate</name>
    <name type="synonym">Zooxanthella microadriatica</name>
    <dbReference type="NCBI Taxonomy" id="2951"/>
    <lineage>
        <taxon>Eukaryota</taxon>
        <taxon>Sar</taxon>
        <taxon>Alveolata</taxon>
        <taxon>Dinophyceae</taxon>
        <taxon>Suessiales</taxon>
        <taxon>Symbiodiniaceae</taxon>
        <taxon>Symbiodinium</taxon>
    </lineage>
</organism>
<dbReference type="Proteomes" id="UP000186817">
    <property type="component" value="Unassembled WGS sequence"/>
</dbReference>
<protein>
    <submittedName>
        <fullName evidence="1">Uncharacterized protein</fullName>
    </submittedName>
</protein>
<reference evidence="1 2" key="1">
    <citation type="submission" date="2016-02" db="EMBL/GenBank/DDBJ databases">
        <title>Genome analysis of coral dinoflagellate symbionts highlights evolutionary adaptations to a symbiotic lifestyle.</title>
        <authorList>
            <person name="Aranda M."/>
            <person name="Li Y."/>
            <person name="Liew Y.J."/>
            <person name="Baumgarten S."/>
            <person name="Simakov O."/>
            <person name="Wilson M."/>
            <person name="Piel J."/>
            <person name="Ashoor H."/>
            <person name="Bougouffa S."/>
            <person name="Bajic V.B."/>
            <person name="Ryu T."/>
            <person name="Ravasi T."/>
            <person name="Bayer T."/>
            <person name="Micklem G."/>
            <person name="Kim H."/>
            <person name="Bhak J."/>
            <person name="Lajeunesse T.C."/>
            <person name="Voolstra C.R."/>
        </authorList>
    </citation>
    <scope>NUCLEOTIDE SEQUENCE [LARGE SCALE GENOMIC DNA]</scope>
    <source>
        <strain evidence="1 2">CCMP2467</strain>
    </source>
</reference>
<gene>
    <name evidence="1" type="ORF">AK812_SmicGene13642</name>
</gene>